<dbReference type="Gene3D" id="1.10.357.10">
    <property type="entry name" value="Tetracycline Repressor, domain 2"/>
    <property type="match status" value="1"/>
</dbReference>
<dbReference type="PANTHER" id="PTHR30055:SF119">
    <property type="entry name" value="NALC"/>
    <property type="match status" value="1"/>
</dbReference>
<keyword evidence="3" id="KW-0804">Transcription</keyword>
<reference evidence="6 7" key="1">
    <citation type="submission" date="2015-11" db="EMBL/GenBank/DDBJ databases">
        <title>A Two-component Flavoprotein Monooxygenase System MeaXY Responsible for para-Hydroxylation of 2-Methyl-6-ethylaniline and 2,6-Diethylaniline in Sphingobium baderi DE-13.</title>
        <authorList>
            <person name="Cheng M."/>
            <person name="Meng Q."/>
            <person name="Yang Y."/>
            <person name="Chu C."/>
            <person name="Yan X."/>
            <person name="He J."/>
            <person name="Li S."/>
        </authorList>
    </citation>
    <scope>NUCLEOTIDE SEQUENCE [LARGE SCALE GENOMIC DNA]</scope>
    <source>
        <strain evidence="6 7">DE-13</strain>
    </source>
</reference>
<evidence type="ECO:0000256" key="3">
    <source>
        <dbReference type="ARBA" id="ARBA00023163"/>
    </source>
</evidence>
<evidence type="ECO:0000313" key="6">
    <source>
        <dbReference type="EMBL" id="ALR22465.1"/>
    </source>
</evidence>
<feature type="DNA-binding region" description="H-T-H motif" evidence="4">
    <location>
        <begin position="41"/>
        <end position="60"/>
    </location>
</feature>
<dbReference type="Proteomes" id="UP000056968">
    <property type="component" value="Chromosome"/>
</dbReference>
<dbReference type="InterPro" id="IPR036271">
    <property type="entry name" value="Tet_transcr_reg_TetR-rel_C_sf"/>
</dbReference>
<dbReference type="GO" id="GO:0000976">
    <property type="term" value="F:transcription cis-regulatory region binding"/>
    <property type="evidence" value="ECO:0007669"/>
    <property type="project" value="TreeGrafter"/>
</dbReference>
<dbReference type="PANTHER" id="PTHR30055">
    <property type="entry name" value="HTH-TYPE TRANSCRIPTIONAL REGULATOR RUTR"/>
    <property type="match status" value="1"/>
</dbReference>
<keyword evidence="1" id="KW-0805">Transcription regulation</keyword>
<dbReference type="PROSITE" id="PS50977">
    <property type="entry name" value="HTH_TETR_2"/>
    <property type="match status" value="1"/>
</dbReference>
<evidence type="ECO:0000313" key="7">
    <source>
        <dbReference type="Proteomes" id="UP000056968"/>
    </source>
</evidence>
<dbReference type="Gene3D" id="1.10.10.60">
    <property type="entry name" value="Homeodomain-like"/>
    <property type="match status" value="1"/>
</dbReference>
<protein>
    <submittedName>
        <fullName evidence="6">TetR family transcriptional regulator</fullName>
    </submittedName>
</protein>
<gene>
    <name evidence="6" type="ORF">ATN00_08040</name>
</gene>
<evidence type="ECO:0000259" key="5">
    <source>
        <dbReference type="PROSITE" id="PS50977"/>
    </source>
</evidence>
<dbReference type="InterPro" id="IPR001647">
    <property type="entry name" value="HTH_TetR"/>
</dbReference>
<dbReference type="InterPro" id="IPR039536">
    <property type="entry name" value="TetR_C_Proteobacteria"/>
</dbReference>
<dbReference type="InterPro" id="IPR050109">
    <property type="entry name" value="HTH-type_TetR-like_transc_reg"/>
</dbReference>
<accession>A0A0S3F482</accession>
<keyword evidence="2 4" id="KW-0238">DNA-binding</keyword>
<keyword evidence="7" id="KW-1185">Reference proteome</keyword>
<name>A0A0S3F482_9SPHN</name>
<dbReference type="SUPFAM" id="SSF46689">
    <property type="entry name" value="Homeodomain-like"/>
    <property type="match status" value="1"/>
</dbReference>
<feature type="domain" description="HTH tetR-type" evidence="5">
    <location>
        <begin position="18"/>
        <end position="78"/>
    </location>
</feature>
<sequence length="218" mass="23865">MSTGSLSSVLTRREARRRDRRDAILNVAAQYFLENGYAGTTMSGIAATLGGSKGTLWNHFPSKEELFASVLEQVTTAYRAHLSKILDACGDLETTLRRVSLSLLEKVTSPQAIALHRLVSSEAGRFPEMGRIFYERAPRLSRALIADFLSGAMERGHLRKADPQAAARALTALVMCRCHQELLVGQIVTATPEMIAADADFAVDIFLRAYAPVKPKSD</sequence>
<dbReference type="RefSeq" id="WP_062068543.1">
    <property type="nucleotide sequence ID" value="NZ_CP013264.1"/>
</dbReference>
<dbReference type="SUPFAM" id="SSF48498">
    <property type="entry name" value="Tetracyclin repressor-like, C-terminal domain"/>
    <property type="match status" value="1"/>
</dbReference>
<dbReference type="GO" id="GO:0003700">
    <property type="term" value="F:DNA-binding transcription factor activity"/>
    <property type="evidence" value="ECO:0007669"/>
    <property type="project" value="TreeGrafter"/>
</dbReference>
<evidence type="ECO:0000256" key="4">
    <source>
        <dbReference type="PROSITE-ProRule" id="PRU00335"/>
    </source>
</evidence>
<proteinExistence type="predicted"/>
<evidence type="ECO:0000256" key="2">
    <source>
        <dbReference type="ARBA" id="ARBA00023125"/>
    </source>
</evidence>
<dbReference type="STRING" id="1332080.ATN00_08040"/>
<dbReference type="FunFam" id="1.10.10.60:FF:000141">
    <property type="entry name" value="TetR family transcriptional regulator"/>
    <property type="match status" value="1"/>
</dbReference>
<dbReference type="PRINTS" id="PR00455">
    <property type="entry name" value="HTHTETR"/>
</dbReference>
<dbReference type="EMBL" id="CP013264">
    <property type="protein sequence ID" value="ALR22465.1"/>
    <property type="molecule type" value="Genomic_DNA"/>
</dbReference>
<dbReference type="OrthoDB" id="9816431at2"/>
<dbReference type="KEGG" id="sbd:ATN00_08040"/>
<dbReference type="Pfam" id="PF00440">
    <property type="entry name" value="TetR_N"/>
    <property type="match status" value="1"/>
</dbReference>
<dbReference type="AlphaFoldDB" id="A0A0S3F482"/>
<organism evidence="6 7">
    <name type="scientific">Sphingobium baderi</name>
    <dbReference type="NCBI Taxonomy" id="1332080"/>
    <lineage>
        <taxon>Bacteria</taxon>
        <taxon>Pseudomonadati</taxon>
        <taxon>Pseudomonadota</taxon>
        <taxon>Alphaproteobacteria</taxon>
        <taxon>Sphingomonadales</taxon>
        <taxon>Sphingomonadaceae</taxon>
        <taxon>Sphingobium</taxon>
    </lineage>
</organism>
<dbReference type="Pfam" id="PF14246">
    <property type="entry name" value="TetR_C_7"/>
    <property type="match status" value="1"/>
</dbReference>
<evidence type="ECO:0000256" key="1">
    <source>
        <dbReference type="ARBA" id="ARBA00023015"/>
    </source>
</evidence>
<dbReference type="InterPro" id="IPR009057">
    <property type="entry name" value="Homeodomain-like_sf"/>
</dbReference>